<keyword evidence="1 2" id="KW-0500">Molybdenum</keyword>
<gene>
    <name evidence="5" type="primary">modC</name>
    <name evidence="5" type="ORF">SMD11_2372</name>
</gene>
<dbReference type="InterPro" id="IPR008995">
    <property type="entry name" value="Mo/tungstate-bd_C_term_dom"/>
</dbReference>
<proteinExistence type="predicted"/>
<evidence type="ECO:0000256" key="2">
    <source>
        <dbReference type="PROSITE-ProRule" id="PRU01213"/>
    </source>
</evidence>
<reference evidence="5 6" key="1">
    <citation type="submission" date="2017-06" db="EMBL/GenBank/DDBJ databases">
        <title>Streptomyces albireticuli Genome sequencing and assembly.</title>
        <authorList>
            <person name="Wang Y."/>
            <person name="Du B."/>
            <person name="Ding Y."/>
            <person name="Liu H."/>
            <person name="Hou Q."/>
            <person name="Liu K."/>
            <person name="Yao L."/>
            <person name="Wang C."/>
        </authorList>
    </citation>
    <scope>NUCLEOTIDE SEQUENCE [LARGE SCALE GENOMIC DNA]</scope>
    <source>
        <strain evidence="5 6">MDJK11</strain>
    </source>
</reference>
<dbReference type="Gene3D" id="3.40.50.300">
    <property type="entry name" value="P-loop containing nucleotide triphosphate hydrolases"/>
    <property type="match status" value="1"/>
</dbReference>
<dbReference type="RefSeq" id="WP_418952436.1">
    <property type="nucleotide sequence ID" value="NZ_CP021744.1"/>
</dbReference>
<evidence type="ECO:0000256" key="3">
    <source>
        <dbReference type="SAM" id="MobiDB-lite"/>
    </source>
</evidence>
<protein>
    <submittedName>
        <fullName evidence="5">ABC transporter ATPase</fullName>
    </submittedName>
</protein>
<dbReference type="AlphaFoldDB" id="A0A1Z2L1B7"/>
<name>A0A1Z2L1B7_9ACTN</name>
<feature type="domain" description="Mop" evidence="4">
    <location>
        <begin position="91"/>
        <end position="155"/>
    </location>
</feature>
<evidence type="ECO:0000256" key="1">
    <source>
        <dbReference type="ARBA" id="ARBA00022505"/>
    </source>
</evidence>
<feature type="region of interest" description="Disordered" evidence="3">
    <location>
        <begin position="56"/>
        <end position="76"/>
    </location>
</feature>
<sequence>MSLADRVLVLEDGRTVQYATPAELTRHPRSPWVARMLGRNAWPGKSTEEGTVALNEGTSLATADPGPEHPGPGLAVVGPEAVSLHTARPTDGSPRNVWPGTIREITTQGARLRVLVAGEPDVVAEVTPSAAADLGLAEGVRVWVSVKATEVTFVPL</sequence>
<dbReference type="EMBL" id="CP021744">
    <property type="protein sequence ID" value="ARZ68021.1"/>
    <property type="molecule type" value="Genomic_DNA"/>
</dbReference>
<dbReference type="GO" id="GO:0015689">
    <property type="term" value="P:molybdate ion transport"/>
    <property type="evidence" value="ECO:0007669"/>
    <property type="project" value="InterPro"/>
</dbReference>
<dbReference type="Gene3D" id="2.40.50.100">
    <property type="match status" value="1"/>
</dbReference>
<evidence type="ECO:0000313" key="5">
    <source>
        <dbReference type="EMBL" id="ARZ68021.1"/>
    </source>
</evidence>
<dbReference type="InterPro" id="IPR027417">
    <property type="entry name" value="P-loop_NTPase"/>
</dbReference>
<evidence type="ECO:0000259" key="4">
    <source>
        <dbReference type="PROSITE" id="PS51866"/>
    </source>
</evidence>
<dbReference type="KEGG" id="salj:SMD11_2372"/>
<dbReference type="Proteomes" id="UP000195755">
    <property type="component" value="Chromosome"/>
</dbReference>
<dbReference type="InterPro" id="IPR004606">
    <property type="entry name" value="Mop_domain"/>
</dbReference>
<dbReference type="PROSITE" id="PS51866">
    <property type="entry name" value="MOP"/>
    <property type="match status" value="1"/>
</dbReference>
<dbReference type="InterPro" id="IPR005116">
    <property type="entry name" value="Transp-assoc_OB_typ1"/>
</dbReference>
<dbReference type="SUPFAM" id="SSF50331">
    <property type="entry name" value="MOP-like"/>
    <property type="match status" value="1"/>
</dbReference>
<dbReference type="Pfam" id="PF03459">
    <property type="entry name" value="TOBE"/>
    <property type="match status" value="1"/>
</dbReference>
<organism evidence="5 6">
    <name type="scientific">Streptomyces albireticuli</name>
    <dbReference type="NCBI Taxonomy" id="1940"/>
    <lineage>
        <taxon>Bacteria</taxon>
        <taxon>Bacillati</taxon>
        <taxon>Actinomycetota</taxon>
        <taxon>Actinomycetes</taxon>
        <taxon>Kitasatosporales</taxon>
        <taxon>Streptomycetaceae</taxon>
        <taxon>Streptomyces</taxon>
    </lineage>
</organism>
<evidence type="ECO:0000313" key="6">
    <source>
        <dbReference type="Proteomes" id="UP000195755"/>
    </source>
</evidence>
<accession>A0A1Z2L1B7</accession>